<dbReference type="AlphaFoldDB" id="A0A6P0UVU8"/>
<sequence>MKKLLFLSSFLILCTVLSCDKANSPQKLETIHDVITDVQSYFDSANDKSLSKIERLKNIDTALSISKNYSLDSLVLKNLYYKAYLFGIRKQYDSALKYSHQLLNISTKKKDTQYIIQAYSRLSRYQRNKKDYQSAIQSSLELLKHAEFVDDTVNIASALYKLGLNYQSSEQFQSFKYYNSAKHYYELLKDSLYVAKCLQNMANIQKKRGDFYGSEKSTTDALKFLKNIDNNEFIGNLYHTISVSSKELKNYEEALKWNNMAIKTVKDTISINLAIYSNTRALIYIGQERYYLAIDLLQEILKHPKISLLKNLDKKARYLDNLGYAKGKLEIPEGEIEMLEALEIRKKLNDYTGQFASNIHLFKFYLTSNQRTKAIKHAQIAHELSKKINSPEAEKEALGYLIDLKENLILITARYKHLNDSLTFEQRSSVDQFAKIRFETEEKEKEILKLNGDNLELALANEIEGRKSNFISSIGILVLISFIFLYFIITTRHKKEKIKKVYETEAKLAKRLHDELANDVYGVMTRLQHPESDKQEGTEEVLDKLENIYQRTRDISKETNAIETGKYFVPQLKEMLSSYGSEGVTVVINGLEPESWEAIAEHKKMEVYRVLQELMVNMKKHSQASLVVLSFKKEDSKMHIHYVDNGKGITGITIENGNGLQNAENRIRAIKGSITFDTIAEKGFKANIRFSV</sequence>
<keyword evidence="6" id="KW-0472">Membrane</keyword>
<protein>
    <recommendedName>
        <fullName evidence="2">histidine kinase</fullName>
        <ecNumber evidence="2">2.7.13.3</ecNumber>
    </recommendedName>
</protein>
<evidence type="ECO:0000256" key="6">
    <source>
        <dbReference type="SAM" id="Phobius"/>
    </source>
</evidence>
<dbReference type="SUPFAM" id="SSF55874">
    <property type="entry name" value="ATPase domain of HSP90 chaperone/DNA topoisomerase II/histidine kinase"/>
    <property type="match status" value="1"/>
</dbReference>
<evidence type="ECO:0000256" key="7">
    <source>
        <dbReference type="SAM" id="SignalP"/>
    </source>
</evidence>
<evidence type="ECO:0000256" key="4">
    <source>
        <dbReference type="ARBA" id="ARBA00022777"/>
    </source>
</evidence>
<dbReference type="RefSeq" id="WP_163607832.1">
    <property type="nucleotide sequence ID" value="NZ_JAABOO010000003.1"/>
</dbReference>
<dbReference type="Proteomes" id="UP000468581">
    <property type="component" value="Unassembled WGS sequence"/>
</dbReference>
<evidence type="ECO:0000256" key="2">
    <source>
        <dbReference type="ARBA" id="ARBA00012438"/>
    </source>
</evidence>
<feature type="chain" id="PRO_5026654416" description="histidine kinase" evidence="7">
    <location>
        <begin position="19"/>
        <end position="692"/>
    </location>
</feature>
<dbReference type="CDD" id="cd16917">
    <property type="entry name" value="HATPase_UhpB-NarQ-NarX-like"/>
    <property type="match status" value="1"/>
</dbReference>
<keyword evidence="5" id="KW-0902">Two-component regulatory system</keyword>
<dbReference type="GO" id="GO:0000160">
    <property type="term" value="P:phosphorelay signal transduction system"/>
    <property type="evidence" value="ECO:0007669"/>
    <property type="project" value="UniProtKB-KW"/>
</dbReference>
<comment type="catalytic activity">
    <reaction evidence="1">
        <text>ATP + protein L-histidine = ADP + protein N-phospho-L-histidine.</text>
        <dbReference type="EC" id="2.7.13.3"/>
    </reaction>
</comment>
<dbReference type="SUPFAM" id="SSF48452">
    <property type="entry name" value="TPR-like"/>
    <property type="match status" value="1"/>
</dbReference>
<keyword evidence="6" id="KW-0812">Transmembrane</keyword>
<evidence type="ECO:0000256" key="3">
    <source>
        <dbReference type="ARBA" id="ARBA00022679"/>
    </source>
</evidence>
<dbReference type="InterPro" id="IPR050482">
    <property type="entry name" value="Sensor_HK_TwoCompSys"/>
</dbReference>
<accession>A0A6P0UVU8</accession>
<evidence type="ECO:0000313" key="8">
    <source>
        <dbReference type="EMBL" id="NER14546.1"/>
    </source>
</evidence>
<dbReference type="PANTHER" id="PTHR24421:SF10">
    <property type="entry name" value="NITRATE_NITRITE SENSOR PROTEIN NARQ"/>
    <property type="match status" value="1"/>
</dbReference>
<name>A0A6P0UVU8_9FLAO</name>
<evidence type="ECO:0000313" key="9">
    <source>
        <dbReference type="Proteomes" id="UP000468581"/>
    </source>
</evidence>
<keyword evidence="6" id="KW-1133">Transmembrane helix</keyword>
<dbReference type="EMBL" id="JAABOO010000003">
    <property type="protein sequence ID" value="NER14546.1"/>
    <property type="molecule type" value="Genomic_DNA"/>
</dbReference>
<dbReference type="InterPro" id="IPR036890">
    <property type="entry name" value="HATPase_C_sf"/>
</dbReference>
<dbReference type="PROSITE" id="PS51257">
    <property type="entry name" value="PROKAR_LIPOPROTEIN"/>
    <property type="match status" value="1"/>
</dbReference>
<dbReference type="GO" id="GO:0004673">
    <property type="term" value="F:protein histidine kinase activity"/>
    <property type="evidence" value="ECO:0007669"/>
    <property type="project" value="UniProtKB-EC"/>
</dbReference>
<proteinExistence type="predicted"/>
<dbReference type="InterPro" id="IPR011990">
    <property type="entry name" value="TPR-like_helical_dom_sf"/>
</dbReference>
<feature type="transmembrane region" description="Helical" evidence="6">
    <location>
        <begin position="470"/>
        <end position="489"/>
    </location>
</feature>
<gene>
    <name evidence="8" type="ORF">GWK08_13915</name>
</gene>
<dbReference type="EC" id="2.7.13.3" evidence="2"/>
<keyword evidence="3" id="KW-0808">Transferase</keyword>
<feature type="signal peptide" evidence="7">
    <location>
        <begin position="1"/>
        <end position="18"/>
    </location>
</feature>
<dbReference type="Gene3D" id="1.25.40.10">
    <property type="entry name" value="Tetratricopeptide repeat domain"/>
    <property type="match status" value="3"/>
</dbReference>
<dbReference type="PANTHER" id="PTHR24421">
    <property type="entry name" value="NITRATE/NITRITE SENSOR PROTEIN NARX-RELATED"/>
    <property type="match status" value="1"/>
</dbReference>
<keyword evidence="4" id="KW-0418">Kinase</keyword>
<organism evidence="8 9">
    <name type="scientific">Leptobacterium flavescens</name>
    <dbReference type="NCBI Taxonomy" id="472055"/>
    <lineage>
        <taxon>Bacteria</taxon>
        <taxon>Pseudomonadati</taxon>
        <taxon>Bacteroidota</taxon>
        <taxon>Flavobacteriia</taxon>
        <taxon>Flavobacteriales</taxon>
        <taxon>Flavobacteriaceae</taxon>
        <taxon>Leptobacterium</taxon>
    </lineage>
</organism>
<keyword evidence="9" id="KW-1185">Reference proteome</keyword>
<keyword evidence="7" id="KW-0732">Signal</keyword>
<reference evidence="8 9" key="1">
    <citation type="submission" date="2020-01" db="EMBL/GenBank/DDBJ databases">
        <title>Leptobacterium flavescens.</title>
        <authorList>
            <person name="Wang G."/>
        </authorList>
    </citation>
    <scope>NUCLEOTIDE SEQUENCE [LARGE SCALE GENOMIC DNA]</scope>
    <source>
        <strain evidence="8 9">KCTC 22160</strain>
    </source>
</reference>
<evidence type="ECO:0000256" key="1">
    <source>
        <dbReference type="ARBA" id="ARBA00000085"/>
    </source>
</evidence>
<dbReference type="Gene3D" id="3.30.565.10">
    <property type="entry name" value="Histidine kinase-like ATPase, C-terminal domain"/>
    <property type="match status" value="1"/>
</dbReference>
<evidence type="ECO:0000256" key="5">
    <source>
        <dbReference type="ARBA" id="ARBA00023012"/>
    </source>
</evidence>
<comment type="caution">
    <text evidence="8">The sequence shown here is derived from an EMBL/GenBank/DDBJ whole genome shotgun (WGS) entry which is preliminary data.</text>
</comment>